<keyword evidence="1" id="KW-0472">Membrane</keyword>
<reference evidence="2 3" key="1">
    <citation type="submission" date="2017-11" db="EMBL/GenBank/DDBJ databases">
        <title>The complete genome sequence and comparative genome analysis of Yersinia enterocolitica strain LC20.</title>
        <authorList>
            <person name="Shi G."/>
            <person name="Su M."/>
            <person name="Liang J."/>
            <person name="Gu W."/>
            <person name="Xiao Y."/>
            <person name="Zhang Z."/>
            <person name="Qiu H."/>
            <person name="Duan R."/>
            <person name="Zhang Z."/>
            <person name="Li Y."/>
            <person name="Zhang X."/>
            <person name="Ling Y."/>
            <person name="Song L."/>
            <person name="Chen M."/>
            <person name="Zhao Y."/>
            <person name="Wu J."/>
            <person name="Jing H."/>
            <person name="Xiao J."/>
            <person name="Wang X."/>
        </authorList>
    </citation>
    <scope>NUCLEOTIDE SEQUENCE [LARGE SCALE GENOMIC DNA]</scope>
    <source>
        <strain evidence="2 3">LC20</strain>
    </source>
</reference>
<sequence>MNNTKPTNSIQPKKCRKLHRRYTPFIFAFFMAAIMALFMCATIVGIQSGFHSGYLWSVLKAYSLAMPVAFCCVMMVRPFVMQLVKLTVDI</sequence>
<feature type="transmembrane region" description="Helical" evidence="1">
    <location>
        <begin position="21"/>
        <end position="47"/>
    </location>
</feature>
<evidence type="ECO:0000313" key="2">
    <source>
        <dbReference type="EMBL" id="ATX63004.1"/>
    </source>
</evidence>
<protein>
    <submittedName>
        <fullName evidence="2">DUF2798 domain-containing protein</fullName>
    </submittedName>
</protein>
<dbReference type="AlphaFoldDB" id="A0A7U5PH05"/>
<organism evidence="2 3">
    <name type="scientific">Yersinia enterocolitica LC20</name>
    <dbReference type="NCBI Taxonomy" id="1443113"/>
    <lineage>
        <taxon>Bacteria</taxon>
        <taxon>Pseudomonadati</taxon>
        <taxon>Pseudomonadota</taxon>
        <taxon>Gammaproteobacteria</taxon>
        <taxon>Enterobacterales</taxon>
        <taxon>Yersiniaceae</taxon>
        <taxon>Yersinia</taxon>
    </lineage>
</organism>
<dbReference type="Proteomes" id="UP000230961">
    <property type="component" value="Chromosome"/>
</dbReference>
<accession>A0A7U5PH05</accession>
<feature type="transmembrane region" description="Helical" evidence="1">
    <location>
        <begin position="53"/>
        <end position="76"/>
    </location>
</feature>
<proteinExistence type="predicted"/>
<dbReference type="EMBL" id="CP007448">
    <property type="protein sequence ID" value="ATX63004.1"/>
    <property type="molecule type" value="Genomic_DNA"/>
</dbReference>
<keyword evidence="1" id="KW-1133">Transmembrane helix</keyword>
<gene>
    <name evidence="2" type="ORF">LC20_09190</name>
</gene>
<evidence type="ECO:0000256" key="1">
    <source>
        <dbReference type="SAM" id="Phobius"/>
    </source>
</evidence>
<dbReference type="KEGG" id="yel:LC20_09190"/>
<keyword evidence="1" id="KW-0812">Transmembrane</keyword>
<dbReference type="InterPro" id="IPR021529">
    <property type="entry name" value="DUF2798"/>
</dbReference>
<name>A0A7U5PH05_YEREN</name>
<evidence type="ECO:0000313" key="3">
    <source>
        <dbReference type="Proteomes" id="UP000230961"/>
    </source>
</evidence>
<dbReference type="Pfam" id="PF11391">
    <property type="entry name" value="DUF2798"/>
    <property type="match status" value="1"/>
</dbReference>